<sequence>MDEDETACLTYLSLRDALTVQDPRVLKPKTPTSKPKNKRKNSTSSSSSNSSKSQKKIDKHRKSSKSDKVNQIGKTDKKHIKKHKSHSDISASSETSSETSNQANANYLQKNIKNMPFYEAFMNDFLVQLYQNRHPKIVKWVVDNSSNMVDLFFSNSQKEIHDRIMALFLSTNLALLDYFSNSVELVSKFADLIKKNNEIHWKRVGLVMTILLRALINFPNLASQTFLKAKNLYPNILKNIHLNSVMSYLNYFTETETLPDCSFVWGFFLSLIPAKIFKRLQNKLEPPSIWNVDYKSIKSCAEVKLTHEQQANLLIFMKKIIQRLIDEKRLQFPLTFSEVFPYLCNFNGKSDDEILALFSLSHLMPKNNQLISISAILIQDLPESSPLFEESIRYLSLFYYQSEKIMLLVLQRLILRPNNGFAMQMTLKLLYDYLNKVKVSSNFFRTLQHAVTYVWNSYGGCMPMPIMIRAFLINVAYLMNDGEKAAFPGWEKFINDVVTPFSESKAFPRDYKIDTTGCDISFEIKFEEMLRDFEAPQGRALRLKTHSSIPPQRFKEIRRSHSLFSLPDESKLFHK</sequence>
<feature type="compositionally biased region" description="Basic residues" evidence="1">
    <location>
        <begin position="53"/>
        <end position="63"/>
    </location>
</feature>
<dbReference type="Proteomes" id="UP000179807">
    <property type="component" value="Unassembled WGS sequence"/>
</dbReference>
<dbReference type="EMBL" id="MLAK01000941">
    <property type="protein sequence ID" value="OHT00726.1"/>
    <property type="molecule type" value="Genomic_DNA"/>
</dbReference>
<name>A0A1J4JT78_9EUKA</name>
<feature type="compositionally biased region" description="Basic residues" evidence="1">
    <location>
        <begin position="76"/>
        <end position="85"/>
    </location>
</feature>
<protein>
    <submittedName>
        <fullName evidence="2">Uncharacterized protein</fullName>
    </submittedName>
</protein>
<evidence type="ECO:0000313" key="3">
    <source>
        <dbReference type="Proteomes" id="UP000179807"/>
    </source>
</evidence>
<dbReference type="GeneID" id="94843239"/>
<feature type="region of interest" description="Disordered" evidence="1">
    <location>
        <begin position="13"/>
        <end position="101"/>
    </location>
</feature>
<comment type="caution">
    <text evidence="2">The sequence shown here is derived from an EMBL/GenBank/DDBJ whole genome shotgun (WGS) entry which is preliminary data.</text>
</comment>
<evidence type="ECO:0000256" key="1">
    <source>
        <dbReference type="SAM" id="MobiDB-lite"/>
    </source>
</evidence>
<feature type="compositionally biased region" description="Low complexity" evidence="1">
    <location>
        <begin position="88"/>
        <end position="100"/>
    </location>
</feature>
<evidence type="ECO:0000313" key="2">
    <source>
        <dbReference type="EMBL" id="OHT00726.1"/>
    </source>
</evidence>
<gene>
    <name evidence="2" type="ORF">TRFO_32505</name>
</gene>
<reference evidence="2" key="1">
    <citation type="submission" date="2016-10" db="EMBL/GenBank/DDBJ databases">
        <authorList>
            <person name="Benchimol M."/>
            <person name="Almeida L.G."/>
            <person name="Vasconcelos A.T."/>
            <person name="Perreira-Neves A."/>
            <person name="Rosa I.A."/>
            <person name="Tasca T."/>
            <person name="Bogo M.R."/>
            <person name="de Souza W."/>
        </authorList>
    </citation>
    <scope>NUCLEOTIDE SEQUENCE [LARGE SCALE GENOMIC DNA]</scope>
    <source>
        <strain evidence="2">K</strain>
    </source>
</reference>
<proteinExistence type="predicted"/>
<accession>A0A1J4JT78</accession>
<organism evidence="2 3">
    <name type="scientific">Tritrichomonas foetus</name>
    <dbReference type="NCBI Taxonomy" id="1144522"/>
    <lineage>
        <taxon>Eukaryota</taxon>
        <taxon>Metamonada</taxon>
        <taxon>Parabasalia</taxon>
        <taxon>Tritrichomonadida</taxon>
        <taxon>Tritrichomonadidae</taxon>
        <taxon>Tritrichomonas</taxon>
    </lineage>
</organism>
<dbReference type="VEuPathDB" id="TrichDB:TRFO_32505"/>
<keyword evidence="3" id="KW-1185">Reference proteome</keyword>
<dbReference type="AlphaFoldDB" id="A0A1J4JT78"/>
<feature type="compositionally biased region" description="Low complexity" evidence="1">
    <location>
        <begin position="42"/>
        <end position="52"/>
    </location>
</feature>
<dbReference type="RefSeq" id="XP_068353862.1">
    <property type="nucleotide sequence ID" value="XM_068508535.1"/>
</dbReference>